<feature type="domain" description="Chorismate-utilising enzyme C-terminal" evidence="1">
    <location>
        <begin position="116"/>
        <end position="371"/>
    </location>
</feature>
<dbReference type="EMBL" id="ABID01000001">
    <property type="protein sequence ID" value="EDQ06073.1"/>
    <property type="molecule type" value="Genomic_DNA"/>
</dbReference>
<keyword evidence="3" id="KW-1185">Reference proteome</keyword>
<reference evidence="2 3" key="1">
    <citation type="submission" date="2007-11" db="EMBL/GenBank/DDBJ databases">
        <authorList>
            <person name="Wagner-Dobler I."/>
            <person name="Ferriera S."/>
            <person name="Johnson J."/>
            <person name="Kravitz S."/>
            <person name="Beeson K."/>
            <person name="Sutton G."/>
            <person name="Rogers Y.-H."/>
            <person name="Friedman R."/>
            <person name="Frazier M."/>
            <person name="Venter J.C."/>
        </authorList>
    </citation>
    <scope>NUCLEOTIDE SEQUENCE [LARGE SCALE GENOMIC DNA]</scope>
    <source>
        <strain evidence="2 3">HEL-45</strain>
    </source>
</reference>
<dbReference type="PANTHER" id="PTHR11236:SF50">
    <property type="entry name" value="AMINODEOXYCHORISMATE SYNTHASE COMPONENT 1"/>
    <property type="match status" value="1"/>
</dbReference>
<dbReference type="NCBIfam" id="TIGR00553">
    <property type="entry name" value="pabB"/>
    <property type="match status" value="1"/>
</dbReference>
<dbReference type="InterPro" id="IPR015890">
    <property type="entry name" value="Chorismate_C"/>
</dbReference>
<keyword evidence="2" id="KW-0032">Aminotransferase</keyword>
<dbReference type="PRINTS" id="PR00095">
    <property type="entry name" value="ANTSNTHASEI"/>
</dbReference>
<evidence type="ECO:0000313" key="2">
    <source>
        <dbReference type="EMBL" id="EDQ06073.1"/>
    </source>
</evidence>
<dbReference type="NCBIfam" id="NF005698">
    <property type="entry name" value="PRK07508.1"/>
    <property type="match status" value="1"/>
</dbReference>
<dbReference type="InterPro" id="IPR005801">
    <property type="entry name" value="ADC_synthase"/>
</dbReference>
<proteinExistence type="predicted"/>
<dbReference type="EC" id="2.6.1.85" evidence="2"/>
<organism evidence="2 3">
    <name type="scientific">Sulfitobacter indolifex HEL-45</name>
    <dbReference type="NCBI Taxonomy" id="391624"/>
    <lineage>
        <taxon>Bacteria</taxon>
        <taxon>Pseudomonadati</taxon>
        <taxon>Pseudomonadota</taxon>
        <taxon>Alphaproteobacteria</taxon>
        <taxon>Rhodobacterales</taxon>
        <taxon>Roseobacteraceae</taxon>
        <taxon>Sulfitobacter</taxon>
    </lineage>
</organism>
<keyword evidence="2" id="KW-0808">Transferase</keyword>
<dbReference type="GO" id="GO:0046820">
    <property type="term" value="F:4-amino-4-deoxychorismate synthase activity"/>
    <property type="evidence" value="ECO:0007669"/>
    <property type="project" value="UniProtKB-EC"/>
</dbReference>
<dbReference type="InterPro" id="IPR005802">
    <property type="entry name" value="ADC_synth_comp_1"/>
</dbReference>
<dbReference type="Gene3D" id="3.60.120.10">
    <property type="entry name" value="Anthranilate synthase"/>
    <property type="match status" value="1"/>
</dbReference>
<dbReference type="Proteomes" id="UP000003257">
    <property type="component" value="Unassembled WGS sequence"/>
</dbReference>
<sequence length="378" mass="40728">MAGPGVLFDTGPLGGGTGFRAPQRIISAETPAEVPAAFAALETALAEGAWLAGYASYELGYLGSVKLRDLMPAERGMPLLRFGVFDGPKPHTFQDDVFQDEVGAAGLSALTPDWDFAQYEAAFAQVQDFITAGDIYQANLTFGMEGRFTGTPTALYARLRQRQQVEHGAFVDLGGPVLLSRSPELFFALTADGHLTARPMKGTARRGRDAFEDAKLRADLAASEKNMAENLMIVDLLRNDISRIAEVGSVEVPKLFEIETYETLHQMTSRITAQVLPETRLTDIFNALFPCGSITGAPKIRAMQILRALEPAPRDAYCGAVGWVAPSGAMQFNVAIRTATCHADGRLRLNVGGGVVHDSTAEDEYAEALLKARFATLP</sequence>
<evidence type="ECO:0000313" key="3">
    <source>
        <dbReference type="Proteomes" id="UP000003257"/>
    </source>
</evidence>
<evidence type="ECO:0000259" key="1">
    <source>
        <dbReference type="Pfam" id="PF00425"/>
    </source>
</evidence>
<dbReference type="SUPFAM" id="SSF56322">
    <property type="entry name" value="ADC synthase"/>
    <property type="match status" value="1"/>
</dbReference>
<accession>A0ABP2DCR4</accession>
<dbReference type="PANTHER" id="PTHR11236">
    <property type="entry name" value="AMINOBENZOATE/ANTHRANILATE SYNTHASE"/>
    <property type="match status" value="1"/>
</dbReference>
<name>A0ABP2DCR4_9RHOB</name>
<comment type="caution">
    <text evidence="2">The sequence shown here is derived from an EMBL/GenBank/DDBJ whole genome shotgun (WGS) entry which is preliminary data.</text>
</comment>
<gene>
    <name evidence="2" type="ORF">OIHEL45_04645</name>
</gene>
<dbReference type="InterPro" id="IPR019999">
    <property type="entry name" value="Anth_synth_I-like"/>
</dbReference>
<dbReference type="Pfam" id="PF00425">
    <property type="entry name" value="Chorismate_bind"/>
    <property type="match status" value="1"/>
</dbReference>
<protein>
    <submittedName>
        <fullName evidence="2">Para-aminobenzoate synthase component I</fullName>
        <ecNumber evidence="2">2.6.1.85</ecNumber>
    </submittedName>
</protein>
<dbReference type="RefSeq" id="WP_007118142.1">
    <property type="nucleotide sequence ID" value="NZ_ABID01000001.1"/>
</dbReference>